<organism evidence="1 2">
    <name type="scientific">Adhaeretor mobilis</name>
    <dbReference type="NCBI Taxonomy" id="1930276"/>
    <lineage>
        <taxon>Bacteria</taxon>
        <taxon>Pseudomonadati</taxon>
        <taxon>Planctomycetota</taxon>
        <taxon>Planctomycetia</taxon>
        <taxon>Pirellulales</taxon>
        <taxon>Lacipirellulaceae</taxon>
        <taxon>Adhaeretor</taxon>
    </lineage>
</organism>
<evidence type="ECO:0000313" key="2">
    <source>
        <dbReference type="Proteomes" id="UP000319852"/>
    </source>
</evidence>
<reference evidence="1 2" key="1">
    <citation type="submission" date="2019-02" db="EMBL/GenBank/DDBJ databases">
        <title>Deep-cultivation of Planctomycetes and their phenomic and genomic characterization uncovers novel biology.</title>
        <authorList>
            <person name="Wiegand S."/>
            <person name="Jogler M."/>
            <person name="Boedeker C."/>
            <person name="Pinto D."/>
            <person name="Vollmers J."/>
            <person name="Rivas-Marin E."/>
            <person name="Kohn T."/>
            <person name="Peeters S.H."/>
            <person name="Heuer A."/>
            <person name="Rast P."/>
            <person name="Oberbeckmann S."/>
            <person name="Bunk B."/>
            <person name="Jeske O."/>
            <person name="Meyerdierks A."/>
            <person name="Storesund J.E."/>
            <person name="Kallscheuer N."/>
            <person name="Luecker S."/>
            <person name="Lage O.M."/>
            <person name="Pohl T."/>
            <person name="Merkel B.J."/>
            <person name="Hornburger P."/>
            <person name="Mueller R.-W."/>
            <person name="Bruemmer F."/>
            <person name="Labrenz M."/>
            <person name="Spormann A.M."/>
            <person name="Op den Camp H."/>
            <person name="Overmann J."/>
            <person name="Amann R."/>
            <person name="Jetten M.S.M."/>
            <person name="Mascher T."/>
            <person name="Medema M.H."/>
            <person name="Devos D.P."/>
            <person name="Kaster A.-K."/>
            <person name="Ovreas L."/>
            <person name="Rohde M."/>
            <person name="Galperin M.Y."/>
            <person name="Jogler C."/>
        </authorList>
    </citation>
    <scope>NUCLEOTIDE SEQUENCE [LARGE SCALE GENOMIC DNA]</scope>
    <source>
        <strain evidence="1 2">HG15A2</strain>
    </source>
</reference>
<accession>A0A517MW70</accession>
<dbReference type="EMBL" id="CP036263">
    <property type="protein sequence ID" value="QDS99118.1"/>
    <property type="molecule type" value="Genomic_DNA"/>
</dbReference>
<dbReference type="AlphaFoldDB" id="A0A517MW70"/>
<evidence type="ECO:0000313" key="1">
    <source>
        <dbReference type="EMBL" id="QDS99118.1"/>
    </source>
</evidence>
<gene>
    <name evidence="1" type="ORF">HG15A2_24100</name>
</gene>
<dbReference type="Proteomes" id="UP000319852">
    <property type="component" value="Chromosome"/>
</dbReference>
<keyword evidence="2" id="KW-1185">Reference proteome</keyword>
<name>A0A517MW70_9BACT</name>
<sequence length="46" mass="5219">MAELIALALALALIALAVTFLRAQRLRRALERLLEWPAPQKLIHML</sequence>
<protein>
    <submittedName>
        <fullName evidence="1">Uncharacterized protein</fullName>
    </submittedName>
</protein>
<proteinExistence type="predicted"/>
<dbReference type="KEGG" id="amob:HG15A2_24100"/>